<keyword evidence="3" id="KW-1185">Reference proteome</keyword>
<dbReference type="Proteomes" id="UP000324222">
    <property type="component" value="Unassembled WGS sequence"/>
</dbReference>
<feature type="region of interest" description="Disordered" evidence="1">
    <location>
        <begin position="68"/>
        <end position="90"/>
    </location>
</feature>
<comment type="caution">
    <text evidence="2">The sequence shown here is derived from an EMBL/GenBank/DDBJ whole genome shotgun (WGS) entry which is preliminary data.</text>
</comment>
<gene>
    <name evidence="2" type="ORF">E2C01_082141</name>
</gene>
<evidence type="ECO:0000313" key="2">
    <source>
        <dbReference type="EMBL" id="MPC87283.1"/>
    </source>
</evidence>
<evidence type="ECO:0000313" key="3">
    <source>
        <dbReference type="Proteomes" id="UP000324222"/>
    </source>
</evidence>
<evidence type="ECO:0000256" key="1">
    <source>
        <dbReference type="SAM" id="MobiDB-lite"/>
    </source>
</evidence>
<name>A0A5B7IYE8_PORTR</name>
<organism evidence="2 3">
    <name type="scientific">Portunus trituberculatus</name>
    <name type="common">Swimming crab</name>
    <name type="synonym">Neptunus trituberculatus</name>
    <dbReference type="NCBI Taxonomy" id="210409"/>
    <lineage>
        <taxon>Eukaryota</taxon>
        <taxon>Metazoa</taxon>
        <taxon>Ecdysozoa</taxon>
        <taxon>Arthropoda</taxon>
        <taxon>Crustacea</taxon>
        <taxon>Multicrustacea</taxon>
        <taxon>Malacostraca</taxon>
        <taxon>Eumalacostraca</taxon>
        <taxon>Eucarida</taxon>
        <taxon>Decapoda</taxon>
        <taxon>Pleocyemata</taxon>
        <taxon>Brachyura</taxon>
        <taxon>Eubrachyura</taxon>
        <taxon>Portunoidea</taxon>
        <taxon>Portunidae</taxon>
        <taxon>Portuninae</taxon>
        <taxon>Portunus</taxon>
    </lineage>
</organism>
<protein>
    <submittedName>
        <fullName evidence="2">Uncharacterized protein</fullName>
    </submittedName>
</protein>
<accession>A0A5B7IYE8</accession>
<sequence>MHNCFSHIGAHLFNAVPDTIRNLTGVTPDLSKKRLDRWLSTIPDELPIPGHSSSTGNSHIIWRVNSKAELPGHSRGPPQLRPSYDEIIQK</sequence>
<dbReference type="AlphaFoldDB" id="A0A5B7IYE8"/>
<dbReference type="EMBL" id="VSRR010074020">
    <property type="protein sequence ID" value="MPC87283.1"/>
    <property type="molecule type" value="Genomic_DNA"/>
</dbReference>
<proteinExistence type="predicted"/>
<reference evidence="2 3" key="1">
    <citation type="submission" date="2019-05" db="EMBL/GenBank/DDBJ databases">
        <title>Another draft genome of Portunus trituberculatus and its Hox gene families provides insights of decapod evolution.</title>
        <authorList>
            <person name="Jeong J.-H."/>
            <person name="Song I."/>
            <person name="Kim S."/>
            <person name="Choi T."/>
            <person name="Kim D."/>
            <person name="Ryu S."/>
            <person name="Kim W."/>
        </authorList>
    </citation>
    <scope>NUCLEOTIDE SEQUENCE [LARGE SCALE GENOMIC DNA]</scope>
    <source>
        <tissue evidence="2">Muscle</tissue>
    </source>
</reference>